<evidence type="ECO:0000313" key="3">
    <source>
        <dbReference type="Proteomes" id="UP001234178"/>
    </source>
</evidence>
<feature type="compositionally biased region" description="Polar residues" evidence="1">
    <location>
        <begin position="98"/>
        <end position="108"/>
    </location>
</feature>
<keyword evidence="3" id="KW-1185">Reference proteome</keyword>
<evidence type="ECO:0000256" key="1">
    <source>
        <dbReference type="SAM" id="MobiDB-lite"/>
    </source>
</evidence>
<organism evidence="2 3">
    <name type="scientific">Daphnia magna</name>
    <dbReference type="NCBI Taxonomy" id="35525"/>
    <lineage>
        <taxon>Eukaryota</taxon>
        <taxon>Metazoa</taxon>
        <taxon>Ecdysozoa</taxon>
        <taxon>Arthropoda</taxon>
        <taxon>Crustacea</taxon>
        <taxon>Branchiopoda</taxon>
        <taxon>Diplostraca</taxon>
        <taxon>Cladocera</taxon>
        <taxon>Anomopoda</taxon>
        <taxon>Daphniidae</taxon>
        <taxon>Daphnia</taxon>
    </lineage>
</organism>
<evidence type="ECO:0000313" key="2">
    <source>
        <dbReference type="EMBL" id="KAK4024357.1"/>
    </source>
</evidence>
<protein>
    <submittedName>
        <fullName evidence="2">Uncharacterized protein</fullName>
    </submittedName>
</protein>
<gene>
    <name evidence="2" type="ORF">OUZ56_009779</name>
</gene>
<accession>A0ABR0AGV1</accession>
<feature type="region of interest" description="Disordered" evidence="1">
    <location>
        <begin position="56"/>
        <end position="108"/>
    </location>
</feature>
<comment type="caution">
    <text evidence="2">The sequence shown here is derived from an EMBL/GenBank/DDBJ whole genome shotgun (WGS) entry which is preliminary data.</text>
</comment>
<proteinExistence type="predicted"/>
<feature type="compositionally biased region" description="Basic and acidic residues" evidence="1">
    <location>
        <begin position="71"/>
        <end position="82"/>
    </location>
</feature>
<name>A0ABR0AGV1_9CRUS</name>
<dbReference type="EMBL" id="JAOYFB010000037">
    <property type="protein sequence ID" value="KAK4024357.1"/>
    <property type="molecule type" value="Genomic_DNA"/>
</dbReference>
<sequence>MVKDESSAGKKIPLLKRWGRSFRQSFSSFKTGQGPNQTAANQKYIDEQLEKFVDSCKDSQGSGEGYFTPQEVREHANEDEWAHLGTRPKKHIPPTNSPPNQREAQFAQ</sequence>
<reference evidence="2 3" key="1">
    <citation type="journal article" date="2023" name="Nucleic Acids Res.">
        <title>The hologenome of Daphnia magna reveals possible DNA methylation and microbiome-mediated evolution of the host genome.</title>
        <authorList>
            <person name="Chaturvedi A."/>
            <person name="Li X."/>
            <person name="Dhandapani V."/>
            <person name="Marshall H."/>
            <person name="Kissane S."/>
            <person name="Cuenca-Cambronero M."/>
            <person name="Asole G."/>
            <person name="Calvet F."/>
            <person name="Ruiz-Romero M."/>
            <person name="Marangio P."/>
            <person name="Guigo R."/>
            <person name="Rago D."/>
            <person name="Mirbahai L."/>
            <person name="Eastwood N."/>
            <person name="Colbourne J.K."/>
            <person name="Zhou J."/>
            <person name="Mallon E."/>
            <person name="Orsini L."/>
        </authorList>
    </citation>
    <scope>NUCLEOTIDE SEQUENCE [LARGE SCALE GENOMIC DNA]</scope>
    <source>
        <strain evidence="2">LRV0_1</strain>
    </source>
</reference>
<dbReference type="Proteomes" id="UP001234178">
    <property type="component" value="Unassembled WGS sequence"/>
</dbReference>